<feature type="domain" description="HTH gntR-type" evidence="4">
    <location>
        <begin position="4"/>
        <end position="71"/>
    </location>
</feature>
<dbReference type="Pfam" id="PF07729">
    <property type="entry name" value="FCD"/>
    <property type="match status" value="1"/>
</dbReference>
<dbReference type="AlphaFoldDB" id="A0A5E4WDM0"/>
<dbReference type="Gene3D" id="1.20.120.530">
    <property type="entry name" value="GntR ligand-binding domain-like"/>
    <property type="match status" value="1"/>
</dbReference>
<dbReference type="PANTHER" id="PTHR43537:SF45">
    <property type="entry name" value="GNTR FAMILY REGULATORY PROTEIN"/>
    <property type="match status" value="1"/>
</dbReference>
<protein>
    <submittedName>
        <fullName evidence="5">GntR family transcriptional regulator</fullName>
    </submittedName>
</protein>
<dbReference type="InterPro" id="IPR008920">
    <property type="entry name" value="TF_FadR/GntR_C"/>
</dbReference>
<proteinExistence type="predicted"/>
<dbReference type="InterPro" id="IPR011711">
    <property type="entry name" value="GntR_C"/>
</dbReference>
<evidence type="ECO:0000313" key="6">
    <source>
        <dbReference type="Proteomes" id="UP000406256"/>
    </source>
</evidence>
<dbReference type="EMBL" id="CABPSB010000011">
    <property type="protein sequence ID" value="VVE21839.1"/>
    <property type="molecule type" value="Genomic_DNA"/>
</dbReference>
<keyword evidence="2" id="KW-0238">DNA-binding</keyword>
<dbReference type="CDD" id="cd07377">
    <property type="entry name" value="WHTH_GntR"/>
    <property type="match status" value="1"/>
</dbReference>
<dbReference type="SUPFAM" id="SSF48008">
    <property type="entry name" value="GntR ligand-binding domain-like"/>
    <property type="match status" value="1"/>
</dbReference>
<dbReference type="Gene3D" id="1.10.10.10">
    <property type="entry name" value="Winged helix-like DNA-binding domain superfamily/Winged helix DNA-binding domain"/>
    <property type="match status" value="1"/>
</dbReference>
<dbReference type="SMART" id="SM00895">
    <property type="entry name" value="FCD"/>
    <property type="match status" value="1"/>
</dbReference>
<name>A0A5E4WDM0_9BURK</name>
<dbReference type="Proteomes" id="UP000406256">
    <property type="component" value="Unassembled WGS sequence"/>
</dbReference>
<sequence>MSEASIAERIQSAIRDDIIAGELVPGTPLIEVDLATRFGVSRNSLREAFRLLCRDGLAVHQRHRGVTVRTLTRADVRDIFRARRTLELSALARTEPIDTERLAAMEQRIVAQEVAAAADRWRDVGTASLLFHQDLVRMHGSALLDDFFRNLMAQLRLLFLSALEERVIQKPWVPKDRALYELLKAARFDDATRKLTEYLSQSEHALLDYL</sequence>
<dbReference type="SMART" id="SM00345">
    <property type="entry name" value="HTH_GNTR"/>
    <property type="match status" value="1"/>
</dbReference>
<dbReference type="InterPro" id="IPR000524">
    <property type="entry name" value="Tscrpt_reg_HTH_GntR"/>
</dbReference>
<dbReference type="Pfam" id="PF00392">
    <property type="entry name" value="GntR"/>
    <property type="match status" value="1"/>
</dbReference>
<dbReference type="SUPFAM" id="SSF46785">
    <property type="entry name" value="Winged helix' DNA-binding domain"/>
    <property type="match status" value="1"/>
</dbReference>
<keyword evidence="1" id="KW-0805">Transcription regulation</keyword>
<evidence type="ECO:0000259" key="4">
    <source>
        <dbReference type="PROSITE" id="PS50949"/>
    </source>
</evidence>
<evidence type="ECO:0000313" key="5">
    <source>
        <dbReference type="EMBL" id="VVE21839.1"/>
    </source>
</evidence>
<keyword evidence="6" id="KW-1185">Reference proteome</keyword>
<dbReference type="GO" id="GO:0003677">
    <property type="term" value="F:DNA binding"/>
    <property type="evidence" value="ECO:0007669"/>
    <property type="project" value="UniProtKB-KW"/>
</dbReference>
<dbReference type="PROSITE" id="PS50949">
    <property type="entry name" value="HTH_GNTR"/>
    <property type="match status" value="1"/>
</dbReference>
<evidence type="ECO:0000256" key="3">
    <source>
        <dbReference type="ARBA" id="ARBA00023163"/>
    </source>
</evidence>
<dbReference type="GO" id="GO:0003700">
    <property type="term" value="F:DNA-binding transcription factor activity"/>
    <property type="evidence" value="ECO:0007669"/>
    <property type="project" value="InterPro"/>
</dbReference>
<dbReference type="InterPro" id="IPR036390">
    <property type="entry name" value="WH_DNA-bd_sf"/>
</dbReference>
<dbReference type="OrthoDB" id="9799812at2"/>
<reference evidence="5 6" key="1">
    <citation type="submission" date="2019-08" db="EMBL/GenBank/DDBJ databases">
        <authorList>
            <person name="Peeters C."/>
        </authorList>
    </citation>
    <scope>NUCLEOTIDE SEQUENCE [LARGE SCALE GENOMIC DNA]</scope>
    <source>
        <strain evidence="5 6">LMG 31108</strain>
    </source>
</reference>
<gene>
    <name evidence="5" type="ORF">PAN31108_03170</name>
</gene>
<evidence type="ECO:0000256" key="1">
    <source>
        <dbReference type="ARBA" id="ARBA00023015"/>
    </source>
</evidence>
<keyword evidence="3" id="KW-0804">Transcription</keyword>
<organism evidence="5 6">
    <name type="scientific">Pandoraea anhela</name>
    <dbReference type="NCBI Taxonomy" id="2508295"/>
    <lineage>
        <taxon>Bacteria</taxon>
        <taxon>Pseudomonadati</taxon>
        <taxon>Pseudomonadota</taxon>
        <taxon>Betaproteobacteria</taxon>
        <taxon>Burkholderiales</taxon>
        <taxon>Burkholderiaceae</taxon>
        <taxon>Pandoraea</taxon>
    </lineage>
</organism>
<evidence type="ECO:0000256" key="2">
    <source>
        <dbReference type="ARBA" id="ARBA00023125"/>
    </source>
</evidence>
<accession>A0A5E4WDM0</accession>
<dbReference type="InterPro" id="IPR036388">
    <property type="entry name" value="WH-like_DNA-bd_sf"/>
</dbReference>
<dbReference type="PANTHER" id="PTHR43537">
    <property type="entry name" value="TRANSCRIPTIONAL REGULATOR, GNTR FAMILY"/>
    <property type="match status" value="1"/>
</dbReference>